<evidence type="ECO:0000313" key="4">
    <source>
        <dbReference type="EMBL" id="ALC40960.1"/>
    </source>
</evidence>
<feature type="domain" description="Peptidase S1" evidence="3">
    <location>
        <begin position="24"/>
        <end position="149"/>
    </location>
</feature>
<gene>
    <name evidence="4" type="ORF">Dbus_chr2Rg539</name>
</gene>
<dbReference type="Pfam" id="PF00089">
    <property type="entry name" value="Trypsin"/>
    <property type="match status" value="1"/>
</dbReference>
<dbReference type="PANTHER" id="PTHR24252">
    <property type="entry name" value="ACROSIN-RELATED"/>
    <property type="match status" value="1"/>
</dbReference>
<dbReference type="OrthoDB" id="5565075at2759"/>
<sequence length="149" mass="16763">MLKLTGVLLLTDIAITRADVSGRIVNGYEAADGDIPYMVYLTAEDKYVTNSYKTCGGSIIGNTWVLTAGHCVCERTPVIISYGSTDRRTPQFKHIVSGDDIFLHPTYDKYSLIFDIALLRTPYVEFSSRVNKVKNRIRIFYIKARSSIL</sequence>
<evidence type="ECO:0000313" key="5">
    <source>
        <dbReference type="Proteomes" id="UP000494163"/>
    </source>
</evidence>
<organism evidence="4 5">
    <name type="scientific">Drosophila busckii</name>
    <name type="common">Fruit fly</name>
    <dbReference type="NCBI Taxonomy" id="30019"/>
    <lineage>
        <taxon>Eukaryota</taxon>
        <taxon>Metazoa</taxon>
        <taxon>Ecdysozoa</taxon>
        <taxon>Arthropoda</taxon>
        <taxon>Hexapoda</taxon>
        <taxon>Insecta</taxon>
        <taxon>Pterygota</taxon>
        <taxon>Neoptera</taxon>
        <taxon>Endopterygota</taxon>
        <taxon>Diptera</taxon>
        <taxon>Brachycera</taxon>
        <taxon>Muscomorpha</taxon>
        <taxon>Ephydroidea</taxon>
        <taxon>Drosophilidae</taxon>
        <taxon>Drosophila</taxon>
    </lineage>
</organism>
<evidence type="ECO:0000256" key="2">
    <source>
        <dbReference type="SAM" id="SignalP"/>
    </source>
</evidence>
<dbReference type="InterPro" id="IPR001254">
    <property type="entry name" value="Trypsin_dom"/>
</dbReference>
<proteinExistence type="predicted"/>
<dbReference type="InterPro" id="IPR043504">
    <property type="entry name" value="Peptidase_S1_PA_chymotrypsin"/>
</dbReference>
<dbReference type="GO" id="GO:0006508">
    <property type="term" value="P:proteolysis"/>
    <property type="evidence" value="ECO:0007669"/>
    <property type="project" value="InterPro"/>
</dbReference>
<dbReference type="Gene3D" id="2.40.10.10">
    <property type="entry name" value="Trypsin-like serine proteases"/>
    <property type="match status" value="1"/>
</dbReference>
<protein>
    <submittedName>
        <fullName evidence="4">Maker30</fullName>
    </submittedName>
</protein>
<dbReference type="InterPro" id="IPR009003">
    <property type="entry name" value="Peptidase_S1_PA"/>
</dbReference>
<dbReference type="SMR" id="A0A0M4EFH2"/>
<evidence type="ECO:0000259" key="3">
    <source>
        <dbReference type="PROSITE" id="PS50240"/>
    </source>
</evidence>
<dbReference type="OMA" id="YNLEWIR"/>
<keyword evidence="2" id="KW-0732">Signal</keyword>
<accession>A0A0M4EFH2</accession>
<keyword evidence="5" id="KW-1185">Reference proteome</keyword>
<dbReference type="FunFam" id="2.40.10.10:FF:000068">
    <property type="entry name" value="transmembrane protease serine 2"/>
    <property type="match status" value="1"/>
</dbReference>
<feature type="chain" id="PRO_5005793306" evidence="2">
    <location>
        <begin position="19"/>
        <end position="149"/>
    </location>
</feature>
<dbReference type="GO" id="GO:0004252">
    <property type="term" value="F:serine-type endopeptidase activity"/>
    <property type="evidence" value="ECO:0007669"/>
    <property type="project" value="InterPro"/>
</dbReference>
<keyword evidence="1" id="KW-1015">Disulfide bond</keyword>
<dbReference type="PANTHER" id="PTHR24252:SF7">
    <property type="entry name" value="HYALIN"/>
    <property type="match status" value="1"/>
</dbReference>
<dbReference type="EMBL" id="CP012524">
    <property type="protein sequence ID" value="ALC40960.1"/>
    <property type="molecule type" value="Genomic_DNA"/>
</dbReference>
<dbReference type="AlphaFoldDB" id="A0A0M4EFH2"/>
<dbReference type="SUPFAM" id="SSF50494">
    <property type="entry name" value="Trypsin-like serine proteases"/>
    <property type="match status" value="1"/>
</dbReference>
<evidence type="ECO:0000256" key="1">
    <source>
        <dbReference type="ARBA" id="ARBA00023157"/>
    </source>
</evidence>
<reference evidence="4 5" key="1">
    <citation type="submission" date="2015-08" db="EMBL/GenBank/DDBJ databases">
        <title>Ancestral chromatin configuration constrains chromatin evolution on differentiating sex chromosomes in Drosophila.</title>
        <authorList>
            <person name="Zhou Q."/>
            <person name="Bachtrog D."/>
        </authorList>
    </citation>
    <scope>NUCLEOTIDE SEQUENCE [LARGE SCALE GENOMIC DNA]</scope>
    <source>
        <tissue evidence="4">Whole larvae</tissue>
    </source>
</reference>
<dbReference type="PROSITE" id="PS00134">
    <property type="entry name" value="TRYPSIN_HIS"/>
    <property type="match status" value="1"/>
</dbReference>
<dbReference type="STRING" id="30019.A0A0M4EFH2"/>
<dbReference type="Proteomes" id="UP000494163">
    <property type="component" value="Chromosome 2R"/>
</dbReference>
<name>A0A0M4EFH2_DROBS</name>
<dbReference type="InterPro" id="IPR018114">
    <property type="entry name" value="TRYPSIN_HIS"/>
</dbReference>
<feature type="signal peptide" evidence="2">
    <location>
        <begin position="1"/>
        <end position="18"/>
    </location>
</feature>
<dbReference type="PROSITE" id="PS50240">
    <property type="entry name" value="TRYPSIN_DOM"/>
    <property type="match status" value="1"/>
</dbReference>